<evidence type="ECO:0000313" key="3">
    <source>
        <dbReference type="EMBL" id="ASW00490.1"/>
    </source>
</evidence>
<reference evidence="3 4" key="1">
    <citation type="submission" date="2017-08" db="EMBL/GenBank/DDBJ databases">
        <title>Identification and genetic characteristics of simultaneous BTEX- and naphthalene-degrading Paraburkholderia sp. BN5 isolated from petroleum-contaminated soil.</title>
        <authorList>
            <person name="Lee Y."/>
            <person name="Jeon C.O."/>
        </authorList>
    </citation>
    <scope>NUCLEOTIDE SEQUENCE [LARGE SCALE GENOMIC DNA]</scope>
    <source>
        <strain evidence="3 4">BN5</strain>
    </source>
</reference>
<keyword evidence="2" id="KW-0812">Transmembrane</keyword>
<gene>
    <name evidence="3" type="ORF">CJU94_17520</name>
</gene>
<dbReference type="KEGG" id="parb:CJU94_17520"/>
<feature type="compositionally biased region" description="Low complexity" evidence="1">
    <location>
        <begin position="56"/>
        <end position="76"/>
    </location>
</feature>
<keyword evidence="4" id="KW-1185">Reference proteome</keyword>
<evidence type="ECO:0000313" key="4">
    <source>
        <dbReference type="Proteomes" id="UP000215158"/>
    </source>
</evidence>
<evidence type="ECO:0000256" key="2">
    <source>
        <dbReference type="SAM" id="Phobius"/>
    </source>
</evidence>
<sequence length="131" mass="13771">MRSLTTRIAHFGAGFPAQWERLQIERPVSLAAALVVIAVSSMAFWWNQPDGLFDGGDPSRAAPSASASASLSAKPGGPDGPLFSHGLLSLEVFSAMTRTPTRPSSPLPVDDLRLGAPHAYLSCSPAARMGR</sequence>
<dbReference type="EMBL" id="CP022989">
    <property type="protein sequence ID" value="ASW00490.1"/>
    <property type="molecule type" value="Genomic_DNA"/>
</dbReference>
<protein>
    <submittedName>
        <fullName evidence="3">Uncharacterized protein</fullName>
    </submittedName>
</protein>
<name>A0A248VQ51_9BURK</name>
<feature type="region of interest" description="Disordered" evidence="1">
    <location>
        <begin position="56"/>
        <end position="82"/>
    </location>
</feature>
<dbReference type="Proteomes" id="UP000215158">
    <property type="component" value="Chromosome 1"/>
</dbReference>
<dbReference type="AlphaFoldDB" id="A0A248VQ51"/>
<keyword evidence="2" id="KW-1133">Transmembrane helix</keyword>
<organism evidence="3 4">
    <name type="scientific">Paraburkholderia aromaticivorans</name>
    <dbReference type="NCBI Taxonomy" id="2026199"/>
    <lineage>
        <taxon>Bacteria</taxon>
        <taxon>Pseudomonadati</taxon>
        <taxon>Pseudomonadota</taxon>
        <taxon>Betaproteobacteria</taxon>
        <taxon>Burkholderiales</taxon>
        <taxon>Burkholderiaceae</taxon>
        <taxon>Paraburkholderia</taxon>
    </lineage>
</organism>
<feature type="transmembrane region" description="Helical" evidence="2">
    <location>
        <begin position="28"/>
        <end position="46"/>
    </location>
</feature>
<proteinExistence type="predicted"/>
<accession>A0A248VQ51</accession>
<evidence type="ECO:0000256" key="1">
    <source>
        <dbReference type="SAM" id="MobiDB-lite"/>
    </source>
</evidence>
<keyword evidence="2" id="KW-0472">Membrane</keyword>